<dbReference type="PANTHER" id="PTHR43194">
    <property type="entry name" value="HYDROLASE ALPHA/BETA FOLD FAMILY"/>
    <property type="match status" value="1"/>
</dbReference>
<evidence type="ECO:0000313" key="3">
    <source>
        <dbReference type="Proteomes" id="UP000541470"/>
    </source>
</evidence>
<keyword evidence="2" id="KW-0378">Hydrolase</keyword>
<dbReference type="PANTHER" id="PTHR43194:SF5">
    <property type="entry name" value="PIMELOYL-[ACYL-CARRIER PROTEIN] METHYL ESTER ESTERASE"/>
    <property type="match status" value="1"/>
</dbReference>
<comment type="caution">
    <text evidence="2">The sequence shown here is derived from an EMBL/GenBank/DDBJ whole genome shotgun (WGS) entry which is preliminary data.</text>
</comment>
<dbReference type="InterPro" id="IPR000073">
    <property type="entry name" value="AB_hydrolase_1"/>
</dbReference>
<dbReference type="Pfam" id="PF00561">
    <property type="entry name" value="Abhydrolase_1"/>
    <property type="match status" value="1"/>
</dbReference>
<feature type="domain" description="AB hydrolase-1" evidence="1">
    <location>
        <begin position="34"/>
        <end position="132"/>
    </location>
</feature>
<dbReference type="GO" id="GO:0016787">
    <property type="term" value="F:hydrolase activity"/>
    <property type="evidence" value="ECO:0007669"/>
    <property type="project" value="UniProtKB-KW"/>
</dbReference>
<evidence type="ECO:0000259" key="1">
    <source>
        <dbReference type="Pfam" id="PF00561"/>
    </source>
</evidence>
<dbReference type="InterPro" id="IPR050228">
    <property type="entry name" value="Carboxylesterase_BioH"/>
</dbReference>
<dbReference type="InterPro" id="IPR029058">
    <property type="entry name" value="AB_hydrolase_fold"/>
</dbReference>
<evidence type="ECO:0000313" key="2">
    <source>
        <dbReference type="EMBL" id="NML74426.1"/>
    </source>
</evidence>
<accession>A0A7Y0AVT8</accession>
<reference evidence="2 3" key="1">
    <citation type="submission" date="2020-04" db="EMBL/GenBank/DDBJ databases">
        <title>Rhizobium sp. S-51 isolated from soil.</title>
        <authorList>
            <person name="Dahal R.H."/>
        </authorList>
    </citation>
    <scope>NUCLEOTIDE SEQUENCE [LARGE SCALE GENOMIC DNA]</scope>
    <source>
        <strain evidence="2 3">S-51</strain>
    </source>
</reference>
<keyword evidence="3" id="KW-1185">Reference proteome</keyword>
<dbReference type="AlphaFoldDB" id="A0A7Y0AVT8"/>
<dbReference type="Proteomes" id="UP000541470">
    <property type="component" value="Unassembled WGS sequence"/>
</dbReference>
<gene>
    <name evidence="2" type="ORF">HHL25_09860</name>
</gene>
<dbReference type="PRINTS" id="PR00111">
    <property type="entry name" value="ABHYDROLASE"/>
</dbReference>
<sequence>MMPVDQAGWSGRKRVLDLPDGRRLAYVRQSGPGPALLLVHGFTDTSRSYARLIPGLATFDCVIPDMPGHGASTPARTKGIDGFAEDLQALIDHLGIDKVAILGHSMGGAVGIDLAARLGGRVTALVILASSLTPRLPADNSVARAIHGLCDPIDPADPFFDEWHGCSRPVPADFLDYARCEAAAIPAAVWRDVFDGLSSVDLTEKAASVRCPVLCVSGMEDPLFGPAHQRALAASFADVTTAALPGQGHNVHWEEPEALADLVGDFLDEVLGQ</sequence>
<dbReference type="Gene3D" id="3.40.50.1820">
    <property type="entry name" value="alpha/beta hydrolase"/>
    <property type="match status" value="1"/>
</dbReference>
<protein>
    <submittedName>
        <fullName evidence="2">Alpha/beta hydrolase</fullName>
    </submittedName>
</protein>
<dbReference type="SUPFAM" id="SSF53474">
    <property type="entry name" value="alpha/beta-Hydrolases"/>
    <property type="match status" value="1"/>
</dbReference>
<dbReference type="EMBL" id="JABBGK010000002">
    <property type="protein sequence ID" value="NML74426.1"/>
    <property type="molecule type" value="Genomic_DNA"/>
</dbReference>
<proteinExistence type="predicted"/>
<dbReference type="RefSeq" id="WP_169589799.1">
    <property type="nucleotide sequence ID" value="NZ_JABBGK010000002.1"/>
</dbReference>
<organism evidence="2 3">
    <name type="scientific">Rhizobium terricola</name>
    <dbReference type="NCBI Taxonomy" id="2728849"/>
    <lineage>
        <taxon>Bacteria</taxon>
        <taxon>Pseudomonadati</taxon>
        <taxon>Pseudomonadota</taxon>
        <taxon>Alphaproteobacteria</taxon>
        <taxon>Hyphomicrobiales</taxon>
        <taxon>Rhizobiaceae</taxon>
        <taxon>Rhizobium/Agrobacterium group</taxon>
        <taxon>Rhizobium</taxon>
    </lineage>
</organism>
<name>A0A7Y0AVT8_9HYPH</name>